<protein>
    <recommendedName>
        <fullName evidence="3">PIN domain-containing protein</fullName>
    </recommendedName>
</protein>
<evidence type="ECO:0008006" key="3">
    <source>
        <dbReference type="Google" id="ProtNLM"/>
    </source>
</evidence>
<comment type="caution">
    <text evidence="1">The sequence shown here is derived from an EMBL/GenBank/DDBJ whole genome shotgun (WGS) entry which is preliminary data.</text>
</comment>
<name>A0A5M8FKP3_9GAMM</name>
<dbReference type="RefSeq" id="WP_150092324.1">
    <property type="nucleotide sequence ID" value="NZ_JBFUOH010000097.1"/>
</dbReference>
<organism evidence="1 2">
    <name type="scientific">Thiohalocapsa marina</name>
    <dbReference type="NCBI Taxonomy" id="424902"/>
    <lineage>
        <taxon>Bacteria</taxon>
        <taxon>Pseudomonadati</taxon>
        <taxon>Pseudomonadota</taxon>
        <taxon>Gammaproteobacteria</taxon>
        <taxon>Chromatiales</taxon>
        <taxon>Chromatiaceae</taxon>
        <taxon>Thiohalocapsa</taxon>
    </lineage>
</organism>
<evidence type="ECO:0000313" key="1">
    <source>
        <dbReference type="EMBL" id="KAA6185483.1"/>
    </source>
</evidence>
<proteinExistence type="predicted"/>
<reference evidence="1 2" key="1">
    <citation type="submission" date="2019-09" db="EMBL/GenBank/DDBJ databases">
        <title>Whole-genome sequence of the purple sulfur bacterium Thiohalocapsa marina DSM 19078.</title>
        <authorList>
            <person name="Kyndt J.A."/>
            <person name="Meyer T.E."/>
        </authorList>
    </citation>
    <scope>NUCLEOTIDE SEQUENCE [LARGE SCALE GENOMIC DNA]</scope>
    <source>
        <strain evidence="1 2">DSM 19078</strain>
    </source>
</reference>
<dbReference type="InterPro" id="IPR029060">
    <property type="entry name" value="PIN-like_dom_sf"/>
</dbReference>
<evidence type="ECO:0000313" key="2">
    <source>
        <dbReference type="Proteomes" id="UP000322981"/>
    </source>
</evidence>
<dbReference type="Proteomes" id="UP000322981">
    <property type="component" value="Unassembled WGS sequence"/>
</dbReference>
<dbReference type="EMBL" id="VWXX01000009">
    <property type="protein sequence ID" value="KAA6185483.1"/>
    <property type="molecule type" value="Genomic_DNA"/>
</dbReference>
<gene>
    <name evidence="1" type="ORF">F2Q65_08345</name>
</gene>
<dbReference type="SUPFAM" id="SSF88723">
    <property type="entry name" value="PIN domain-like"/>
    <property type="match status" value="1"/>
</dbReference>
<dbReference type="AlphaFoldDB" id="A0A5M8FKP3"/>
<keyword evidence="2" id="KW-1185">Reference proteome</keyword>
<accession>A0A5M8FKP3</accession>
<sequence length="149" mass="15788">MDLRDILLDSTVIIGAELADPPDSDDCHTVLALAQRGELRGHIGGSALQRAIEELALNCGEALAQQRLAALRGYLRVVPTTDGMLDEALQTLCARSNGNAAAGDFLRLDDAITIQTAVEHQLPVIVSLNAPDLITSNVRGLTPRELLGA</sequence>